<protein>
    <submittedName>
        <fullName evidence="1">Uncharacterized protein</fullName>
    </submittedName>
</protein>
<name>A0ACC1PVH9_9APHY</name>
<accession>A0ACC1PVH9</accession>
<sequence>MDSDLSSVVITAAKESLGYQIIGSSLGTAMFGITLLQAYIYYRRYWNDSLVLKSFVAVIVMCRSLVDTLNTVLTIHGLYTYVVDYYLDPMKILDILWSLRVELGLAIAASFLVQWYVTIGHLLAHNAHSPNLKLFLPTPLDPESEERCFHWNNCAGIGLSAVLQIHPNITVFETDRARILIGICNGSSSLCDALIAGGLCYFLHNSRSGIKQSDRLVDKLMIYAIQRGLLTTICQVLLLTTALAIPKIPVFLIFSLPEAKLYTNCLLATLNVRQSLAHPEAIDLGTRCLAFNNSTTSGTEGSQTRAAPFQSEADESKLELDLKTLRAHA</sequence>
<comment type="caution">
    <text evidence="1">The sequence shown here is derived from an EMBL/GenBank/DDBJ whole genome shotgun (WGS) entry which is preliminary data.</text>
</comment>
<evidence type="ECO:0000313" key="2">
    <source>
        <dbReference type="Proteomes" id="UP001144978"/>
    </source>
</evidence>
<organism evidence="1 2">
    <name type="scientific">Trametes sanguinea</name>
    <dbReference type="NCBI Taxonomy" id="158606"/>
    <lineage>
        <taxon>Eukaryota</taxon>
        <taxon>Fungi</taxon>
        <taxon>Dikarya</taxon>
        <taxon>Basidiomycota</taxon>
        <taxon>Agaricomycotina</taxon>
        <taxon>Agaricomycetes</taxon>
        <taxon>Polyporales</taxon>
        <taxon>Polyporaceae</taxon>
        <taxon>Trametes</taxon>
    </lineage>
</organism>
<reference evidence="1" key="1">
    <citation type="submission" date="2022-08" db="EMBL/GenBank/DDBJ databases">
        <title>Genome Sequence of Pycnoporus sanguineus.</title>
        <authorList>
            <person name="Buettner E."/>
        </authorList>
    </citation>
    <scope>NUCLEOTIDE SEQUENCE</scope>
    <source>
        <strain evidence="1">CG-C14</strain>
    </source>
</reference>
<keyword evidence="2" id="KW-1185">Reference proteome</keyword>
<gene>
    <name evidence="1" type="ORF">NUW54_g6031</name>
</gene>
<dbReference type="Proteomes" id="UP001144978">
    <property type="component" value="Unassembled WGS sequence"/>
</dbReference>
<proteinExistence type="predicted"/>
<evidence type="ECO:0000313" key="1">
    <source>
        <dbReference type="EMBL" id="KAJ3002100.1"/>
    </source>
</evidence>
<dbReference type="EMBL" id="JANSHE010001559">
    <property type="protein sequence ID" value="KAJ3002100.1"/>
    <property type="molecule type" value="Genomic_DNA"/>
</dbReference>